<name>A0A9P8LFI4_9PEZI</name>
<proteinExistence type="predicted"/>
<reference evidence="1" key="1">
    <citation type="submission" date="2021-03" db="EMBL/GenBank/DDBJ databases">
        <title>Comparative genomics and phylogenomic investigation of the class Geoglossomycetes provide insights into ecological specialization and systematics.</title>
        <authorList>
            <person name="Melie T."/>
            <person name="Pirro S."/>
            <person name="Miller A.N."/>
            <person name="Quandt A."/>
        </authorList>
    </citation>
    <scope>NUCLEOTIDE SEQUENCE</scope>
    <source>
        <strain evidence="1">CAQ_001_2017</strain>
    </source>
</reference>
<comment type="caution">
    <text evidence="1">The sequence shown here is derived from an EMBL/GenBank/DDBJ whole genome shotgun (WGS) entry which is preliminary data.</text>
</comment>
<keyword evidence="2" id="KW-1185">Reference proteome</keyword>
<organism evidence="1 2">
    <name type="scientific">Trichoglossum hirsutum</name>
    <dbReference type="NCBI Taxonomy" id="265104"/>
    <lineage>
        <taxon>Eukaryota</taxon>
        <taxon>Fungi</taxon>
        <taxon>Dikarya</taxon>
        <taxon>Ascomycota</taxon>
        <taxon>Pezizomycotina</taxon>
        <taxon>Geoglossomycetes</taxon>
        <taxon>Geoglossales</taxon>
        <taxon>Geoglossaceae</taxon>
        <taxon>Trichoglossum</taxon>
    </lineage>
</organism>
<accession>A0A9P8LFI4</accession>
<protein>
    <submittedName>
        <fullName evidence="1">Uncharacterized protein</fullName>
    </submittedName>
</protein>
<dbReference type="Proteomes" id="UP000750711">
    <property type="component" value="Unassembled WGS sequence"/>
</dbReference>
<sequence length="248" mass="27779">MDEIVTSFELSLEPDTELAGVDAQPFSVELIRKSKIATTISRARYGSFQEKRACLLTFESKFIPYYGVRFKYVEVELRIVRSDASIIAYEPHQWRGKASTTLVQQTSRVGDPGVSVSGMNIGADVGYTRQSEHGEVKRAWLESELESTAVSWRLGENDATREGVPKPFQGALIITAEEELSIRVKYYVKLSKSADPMSWRPGYARTAKPLKLDRTFIGEGVGPDVDGVDAMEKEEFQLSSFISTSWDM</sequence>
<dbReference type="EMBL" id="JAGHQM010000245">
    <property type="protein sequence ID" value="KAH0563155.1"/>
    <property type="molecule type" value="Genomic_DNA"/>
</dbReference>
<evidence type="ECO:0000313" key="1">
    <source>
        <dbReference type="EMBL" id="KAH0563155.1"/>
    </source>
</evidence>
<gene>
    <name evidence="1" type="ORF">GP486_002277</name>
</gene>
<dbReference type="AlphaFoldDB" id="A0A9P8LFI4"/>
<evidence type="ECO:0000313" key="2">
    <source>
        <dbReference type="Proteomes" id="UP000750711"/>
    </source>
</evidence>